<evidence type="ECO:0000313" key="4">
    <source>
        <dbReference type="Proteomes" id="UP001235939"/>
    </source>
</evidence>
<dbReference type="InterPro" id="IPR036397">
    <property type="entry name" value="RNaseH_sf"/>
</dbReference>
<dbReference type="PANTHER" id="PTHR46060">
    <property type="entry name" value="MARINER MOS1 TRANSPOSASE-LIKE PROTEIN"/>
    <property type="match status" value="1"/>
</dbReference>
<dbReference type="Pfam" id="PF01359">
    <property type="entry name" value="Transposase_1"/>
    <property type="match status" value="1"/>
</dbReference>
<gene>
    <name evidence="3" type="ORF">LAZ67_4003322</name>
</gene>
<keyword evidence="4" id="KW-1185">Reference proteome</keyword>
<reference evidence="3 4" key="1">
    <citation type="submission" date="2022-01" db="EMBL/GenBank/DDBJ databases">
        <title>A chromosomal length assembly of Cordylochernes scorpioides.</title>
        <authorList>
            <person name="Zeh D."/>
            <person name="Zeh J."/>
        </authorList>
    </citation>
    <scope>NUCLEOTIDE SEQUENCE [LARGE SCALE GENOMIC DNA]</scope>
    <source>
        <strain evidence="3">IN4F17</strain>
        <tissue evidence="3">Whole Body</tissue>
    </source>
</reference>
<accession>A0ABY6KGL4</accession>
<proteinExistence type="predicted"/>
<keyword evidence="1" id="KW-0175">Coiled coil</keyword>
<evidence type="ECO:0000256" key="2">
    <source>
        <dbReference type="SAM" id="MobiDB-lite"/>
    </source>
</evidence>
<dbReference type="Gene3D" id="3.30.420.10">
    <property type="entry name" value="Ribonuclease H-like superfamily/Ribonuclease H"/>
    <property type="match status" value="1"/>
</dbReference>
<dbReference type="EMBL" id="CP092866">
    <property type="protein sequence ID" value="UYV66917.1"/>
    <property type="molecule type" value="Genomic_DNA"/>
</dbReference>
<dbReference type="InterPro" id="IPR001888">
    <property type="entry name" value="Transposase_1"/>
</dbReference>
<evidence type="ECO:0000256" key="1">
    <source>
        <dbReference type="SAM" id="Coils"/>
    </source>
</evidence>
<feature type="region of interest" description="Disordered" evidence="2">
    <location>
        <begin position="428"/>
        <end position="448"/>
    </location>
</feature>
<feature type="compositionally biased region" description="Polar residues" evidence="2">
    <location>
        <begin position="432"/>
        <end position="448"/>
    </location>
</feature>
<feature type="region of interest" description="Disordered" evidence="2">
    <location>
        <begin position="156"/>
        <end position="179"/>
    </location>
</feature>
<feature type="coiled-coil region" evidence="1">
    <location>
        <begin position="396"/>
        <end position="423"/>
    </location>
</feature>
<sequence>METNEIRAVIKYLCKKGISPKEIYEDMRIKKKWVAAFKLGRISTENEHRPGRPVESVTQENIDKIHDLVMLDRRMTVRQIEETLGIPKTTVDRIMREHLGLRKLSACWVPKLLTPDQKAVRRKLSSDNLALFEANPEKFVNRFVTMDETWAHHFTPESKQQSMQWRHSGSPPPKKAKTVPSAGKVMVSVFWDSEGVLLLDSLNKGQTINGNYYANLVKQLREAIKEKRRGKLSRKIVYHQDNAPSHRSLPWRFRHKYFWRLDVVQELIQSSKELAKFLLRKGLLNIWSYSSRILEEKRPKRLSLKKRPKKTRLKEIRSKKAKRNNLKLKKAKLKKIKIKTLLRSSVTKGIKEIGAEFDKEYPSRDSILVMFKLLGIDESQLRNANSQIRELMLDDESTTMQELEKEQDLVKQYERNFLLTEKKVTDYLNPRGNDQQGQGDVASIRSSPERSASCRLPKIALKVYDGTSLEWLGWWSQFEAIHENPNLSEVDKFQYLIQSMKVGTRAERLVKSYPLTEANYPKVIEALRDRFGDKVILTEVYVRQLLKLVINNVRKKNISLESSYDQVTPKVFGFPGRECAAELFLFVSTRGVQFARGVD</sequence>
<protein>
    <recommendedName>
        <fullName evidence="5">Transposase</fullName>
    </recommendedName>
</protein>
<dbReference type="InterPro" id="IPR052709">
    <property type="entry name" value="Transposase-MT_Hybrid"/>
</dbReference>
<name>A0ABY6KGL4_9ARAC</name>
<evidence type="ECO:0008006" key="5">
    <source>
        <dbReference type="Google" id="ProtNLM"/>
    </source>
</evidence>
<evidence type="ECO:0000313" key="3">
    <source>
        <dbReference type="EMBL" id="UYV66917.1"/>
    </source>
</evidence>
<dbReference type="Pfam" id="PF03564">
    <property type="entry name" value="DUF1759"/>
    <property type="match status" value="1"/>
</dbReference>
<dbReference type="InterPro" id="IPR005312">
    <property type="entry name" value="DUF1759"/>
</dbReference>
<feature type="compositionally biased region" description="Polar residues" evidence="2">
    <location>
        <begin position="157"/>
        <end position="167"/>
    </location>
</feature>
<dbReference type="Proteomes" id="UP001235939">
    <property type="component" value="Chromosome 04"/>
</dbReference>
<dbReference type="PANTHER" id="PTHR46060:SF1">
    <property type="entry name" value="MARINER MOS1 TRANSPOSASE-LIKE PROTEIN"/>
    <property type="match status" value="1"/>
</dbReference>
<organism evidence="3 4">
    <name type="scientific">Cordylochernes scorpioides</name>
    <dbReference type="NCBI Taxonomy" id="51811"/>
    <lineage>
        <taxon>Eukaryota</taxon>
        <taxon>Metazoa</taxon>
        <taxon>Ecdysozoa</taxon>
        <taxon>Arthropoda</taxon>
        <taxon>Chelicerata</taxon>
        <taxon>Arachnida</taxon>
        <taxon>Pseudoscorpiones</taxon>
        <taxon>Cheliferoidea</taxon>
        <taxon>Chernetidae</taxon>
        <taxon>Cordylochernes</taxon>
    </lineage>
</organism>